<reference evidence="2" key="1">
    <citation type="submission" date="2023-03" db="EMBL/GenBank/DDBJ databases">
        <authorList>
            <person name="Steffen K."/>
            <person name="Cardenas P."/>
        </authorList>
    </citation>
    <scope>NUCLEOTIDE SEQUENCE</scope>
</reference>
<name>A0AA35TXY1_GEOBA</name>
<gene>
    <name evidence="2" type="ORF">GBAR_LOCUS30809</name>
</gene>
<dbReference type="EMBL" id="CASHTH010004369">
    <property type="protein sequence ID" value="CAI8056540.1"/>
    <property type="molecule type" value="Genomic_DNA"/>
</dbReference>
<accession>A0AA35TXY1</accession>
<dbReference type="Proteomes" id="UP001174909">
    <property type="component" value="Unassembled WGS sequence"/>
</dbReference>
<dbReference type="PANTHER" id="PTHR33331">
    <property type="entry name" value="COILED-COIL DOMAIN-CONTAINING PROTEIN 162"/>
    <property type="match status" value="1"/>
</dbReference>
<sequence>MITTASEMGKSAERKRSTAEGIHFSPTREVGRAGSHAGWVIVPIPFHWEDAKWHGDCKVWCGGRILCQLGEGDVTIFTEASDPSAVPESHLPSPHLPCNQRWLLHSWSSFNHSKICSSSRQRSSVSSLSRPPLLLTEDGSRIRNLWYIPHTTEILTMFSEGALEDRVTRLKTILSLGRPLVMALWYQVSYVRLGTCEEGRERGFGGDWGGTEGIGNVVQRLQNEIADLPDPSDPQQVSEYLHDNCAIDRATLPQKNISSPWQPLRSRNTPFYLSPHSLASFPLPLPPPRLPSTADAHSFTWRLA</sequence>
<evidence type="ECO:0000313" key="2">
    <source>
        <dbReference type="EMBL" id="CAI8056540.1"/>
    </source>
</evidence>
<comment type="caution">
    <text evidence="2">The sequence shown here is derived from an EMBL/GenBank/DDBJ whole genome shotgun (WGS) entry which is preliminary data.</text>
</comment>
<dbReference type="PANTHER" id="PTHR33331:SF13">
    <property type="entry name" value="COILED-COIL DOMAIN CONTAINING 162"/>
    <property type="match status" value="1"/>
</dbReference>
<protein>
    <submittedName>
        <fullName evidence="2">Uncharacterized protein</fullName>
    </submittedName>
</protein>
<dbReference type="InterPro" id="IPR040401">
    <property type="entry name" value="CCDC162"/>
</dbReference>
<keyword evidence="3" id="KW-1185">Reference proteome</keyword>
<evidence type="ECO:0000256" key="1">
    <source>
        <dbReference type="SAM" id="MobiDB-lite"/>
    </source>
</evidence>
<organism evidence="2 3">
    <name type="scientific">Geodia barretti</name>
    <name type="common">Barrett's horny sponge</name>
    <dbReference type="NCBI Taxonomy" id="519541"/>
    <lineage>
        <taxon>Eukaryota</taxon>
        <taxon>Metazoa</taxon>
        <taxon>Porifera</taxon>
        <taxon>Demospongiae</taxon>
        <taxon>Heteroscleromorpha</taxon>
        <taxon>Tetractinellida</taxon>
        <taxon>Astrophorina</taxon>
        <taxon>Geodiidae</taxon>
        <taxon>Geodia</taxon>
    </lineage>
</organism>
<feature type="region of interest" description="Disordered" evidence="1">
    <location>
        <begin position="1"/>
        <end position="27"/>
    </location>
</feature>
<proteinExistence type="predicted"/>
<evidence type="ECO:0000313" key="3">
    <source>
        <dbReference type="Proteomes" id="UP001174909"/>
    </source>
</evidence>
<dbReference type="AlphaFoldDB" id="A0AA35TXY1"/>